<dbReference type="GO" id="GO:0070840">
    <property type="term" value="F:dynein complex binding"/>
    <property type="evidence" value="ECO:0007669"/>
    <property type="project" value="TreeGrafter"/>
</dbReference>
<evidence type="ECO:0000256" key="2">
    <source>
        <dbReference type="ARBA" id="ARBA00007719"/>
    </source>
</evidence>
<evidence type="ECO:0000313" key="8">
    <source>
        <dbReference type="Proteomes" id="UP000770661"/>
    </source>
</evidence>
<dbReference type="OrthoDB" id="2355at2759"/>
<comment type="similarity">
    <text evidence="2">Belongs to the dynactin subunits 5/6 family. Dynactin subunit 6 subfamily.</text>
</comment>
<accession>A0A8J5CWB7</accession>
<dbReference type="CDD" id="cd04646">
    <property type="entry name" value="LbH_Dynactin_6"/>
    <property type="match status" value="1"/>
</dbReference>
<name>A0A8J5CWB7_CHIOP</name>
<dbReference type="PANTHER" id="PTHR13072:SF0">
    <property type="entry name" value="DYNACTIN SUBUNIT 6"/>
    <property type="match status" value="1"/>
</dbReference>
<keyword evidence="8" id="KW-1185">Reference proteome</keyword>
<evidence type="ECO:0000313" key="7">
    <source>
        <dbReference type="EMBL" id="KAG0721410.1"/>
    </source>
</evidence>
<dbReference type="GO" id="GO:0007052">
    <property type="term" value="P:mitotic spindle organization"/>
    <property type="evidence" value="ECO:0007669"/>
    <property type="project" value="TreeGrafter"/>
</dbReference>
<evidence type="ECO:0000256" key="4">
    <source>
        <dbReference type="ARBA" id="ARBA00022490"/>
    </source>
</evidence>
<comment type="function">
    <text evidence="6">Part of the dynactin complex that activates the molecular motor dynein for ultra-processive transport along microtubules.</text>
</comment>
<dbReference type="SUPFAM" id="SSF51161">
    <property type="entry name" value="Trimeric LpxA-like enzymes"/>
    <property type="match status" value="1"/>
</dbReference>
<keyword evidence="4" id="KW-0963">Cytoplasm</keyword>
<reference evidence="7" key="1">
    <citation type="submission" date="2020-07" db="EMBL/GenBank/DDBJ databases">
        <title>The High-quality genome of the commercially important snow crab, Chionoecetes opilio.</title>
        <authorList>
            <person name="Jeong J.-H."/>
            <person name="Ryu S."/>
        </authorList>
    </citation>
    <scope>NUCLEOTIDE SEQUENCE</scope>
    <source>
        <strain evidence="7">MADBK_172401_WGS</strain>
        <tissue evidence="7">Digestive gland</tissue>
    </source>
</reference>
<dbReference type="PANTHER" id="PTHR13072">
    <property type="entry name" value="DYNACTIN 6"/>
    <property type="match status" value="1"/>
</dbReference>
<keyword evidence="5" id="KW-0206">Cytoskeleton</keyword>
<protein>
    <recommendedName>
        <fullName evidence="3">Dynactin subunit 6</fullName>
    </recommendedName>
</protein>
<proteinExistence type="inferred from homology"/>
<comment type="caution">
    <text evidence="7">The sequence shown here is derived from an EMBL/GenBank/DDBJ whole genome shotgun (WGS) entry which is preliminary data.</text>
</comment>
<evidence type="ECO:0000256" key="3">
    <source>
        <dbReference type="ARBA" id="ARBA00016573"/>
    </source>
</evidence>
<evidence type="ECO:0000256" key="6">
    <source>
        <dbReference type="ARBA" id="ARBA00034687"/>
    </source>
</evidence>
<dbReference type="EMBL" id="JACEEZ010011235">
    <property type="protein sequence ID" value="KAG0721410.1"/>
    <property type="molecule type" value="Genomic_DNA"/>
</dbReference>
<comment type="subcellular location">
    <subcellularLocation>
        <location evidence="1">Cytoplasm</location>
        <location evidence="1">Cytoskeleton</location>
    </subcellularLocation>
</comment>
<gene>
    <name evidence="7" type="primary">dctn6</name>
    <name evidence="7" type="ORF">GWK47_046545</name>
</gene>
<evidence type="ECO:0000256" key="1">
    <source>
        <dbReference type="ARBA" id="ARBA00004245"/>
    </source>
</evidence>
<dbReference type="GO" id="GO:0005869">
    <property type="term" value="C:dynactin complex"/>
    <property type="evidence" value="ECO:0007669"/>
    <property type="project" value="InterPro"/>
</dbReference>
<dbReference type="InterPro" id="IPR027777">
    <property type="entry name" value="DCTN6"/>
</dbReference>
<sequence>MNGENVSPYIHVTAMSTPKQLDPSVCNVKVTPGAVVCLEADYYGEITIGSRTVIHPKARIIAEAGPIIIGEGNLIEEQAQIINRLPEGSEPQNPPPVMVIGNNNVFEVDSYCQASKMGDNNILEAKNVYCQAGSGGGWQSCAPVVTATLGLVVAVRVVHPWLLPRWVWWWLAELCTRGYCHAGSGGGWQSCAPVVTATLGLVVAGRVVHPWLLPRWVWWWLAELCTRGYCHAGSGGGWQSCAPVVTATLGLVVAGRVVHPWLLPRWVWWWLAELCTRGFIVLGHVPTFMTFVHPD</sequence>
<dbReference type="Gene3D" id="2.160.10.10">
    <property type="entry name" value="Hexapeptide repeat proteins"/>
    <property type="match status" value="1"/>
</dbReference>
<organism evidence="7 8">
    <name type="scientific">Chionoecetes opilio</name>
    <name type="common">Atlantic snow crab</name>
    <name type="synonym">Cancer opilio</name>
    <dbReference type="NCBI Taxonomy" id="41210"/>
    <lineage>
        <taxon>Eukaryota</taxon>
        <taxon>Metazoa</taxon>
        <taxon>Ecdysozoa</taxon>
        <taxon>Arthropoda</taxon>
        <taxon>Crustacea</taxon>
        <taxon>Multicrustacea</taxon>
        <taxon>Malacostraca</taxon>
        <taxon>Eumalacostraca</taxon>
        <taxon>Eucarida</taxon>
        <taxon>Decapoda</taxon>
        <taxon>Pleocyemata</taxon>
        <taxon>Brachyura</taxon>
        <taxon>Eubrachyura</taxon>
        <taxon>Majoidea</taxon>
        <taxon>Majidae</taxon>
        <taxon>Chionoecetes</taxon>
    </lineage>
</organism>
<dbReference type="AlphaFoldDB" id="A0A8J5CWB7"/>
<dbReference type="Proteomes" id="UP000770661">
    <property type="component" value="Unassembled WGS sequence"/>
</dbReference>
<dbReference type="InterPro" id="IPR011004">
    <property type="entry name" value="Trimer_LpxA-like_sf"/>
</dbReference>
<evidence type="ECO:0000256" key="5">
    <source>
        <dbReference type="ARBA" id="ARBA00023212"/>
    </source>
</evidence>